<feature type="transmembrane region" description="Helical" evidence="1">
    <location>
        <begin position="209"/>
        <end position="227"/>
    </location>
</feature>
<keyword evidence="1" id="KW-1133">Transmembrane helix</keyword>
<dbReference type="Pfam" id="PF01569">
    <property type="entry name" value="PAP2"/>
    <property type="match status" value="1"/>
</dbReference>
<feature type="transmembrane region" description="Helical" evidence="1">
    <location>
        <begin position="37"/>
        <end position="59"/>
    </location>
</feature>
<accession>A0A344LCK5</accession>
<evidence type="ECO:0000259" key="2">
    <source>
        <dbReference type="SMART" id="SM00014"/>
    </source>
</evidence>
<dbReference type="AlphaFoldDB" id="A0A344LCK5"/>
<keyword evidence="1" id="KW-0812">Transmembrane</keyword>
<gene>
    <name evidence="3" type="ORF">A4R43_27575</name>
</gene>
<feature type="transmembrane region" description="Helical" evidence="1">
    <location>
        <begin position="239"/>
        <end position="260"/>
    </location>
</feature>
<dbReference type="Gene3D" id="1.20.144.10">
    <property type="entry name" value="Phosphatidic acid phosphatase type 2/haloperoxidase"/>
    <property type="match status" value="1"/>
</dbReference>
<dbReference type="SMART" id="SM00014">
    <property type="entry name" value="acidPPc"/>
    <property type="match status" value="1"/>
</dbReference>
<dbReference type="SUPFAM" id="SSF48317">
    <property type="entry name" value="Acid phosphatase/Vanadium-dependent haloperoxidase"/>
    <property type="match status" value="1"/>
</dbReference>
<reference evidence="3 4" key="1">
    <citation type="submission" date="2016-04" db="EMBL/GenBank/DDBJ databases">
        <title>Complete genome sequence and analysis of deep-sea sediment isolate, Amycolatopsis sp. WP1.</title>
        <authorList>
            <person name="Wang H."/>
            <person name="Chen S."/>
            <person name="Wu Q."/>
        </authorList>
    </citation>
    <scope>NUCLEOTIDE SEQUENCE [LARGE SCALE GENOMIC DNA]</scope>
    <source>
        <strain evidence="3 4">WP1</strain>
    </source>
</reference>
<dbReference type="InterPro" id="IPR036938">
    <property type="entry name" value="PAP2/HPO_sf"/>
</dbReference>
<dbReference type="KEGG" id="aab:A4R43_27575"/>
<keyword evidence="1" id="KW-0472">Membrane</keyword>
<feature type="transmembrane region" description="Helical" evidence="1">
    <location>
        <begin position="117"/>
        <end position="138"/>
    </location>
</feature>
<name>A0A344LCK5_9PSEU</name>
<feature type="domain" description="Phosphatidic acid phosphatase type 2/haloperoxidase" evidence="2">
    <location>
        <begin position="117"/>
        <end position="224"/>
    </location>
</feature>
<proteinExistence type="predicted"/>
<evidence type="ECO:0000313" key="3">
    <source>
        <dbReference type="EMBL" id="AXB45779.1"/>
    </source>
</evidence>
<evidence type="ECO:0000256" key="1">
    <source>
        <dbReference type="SAM" id="Phobius"/>
    </source>
</evidence>
<evidence type="ECO:0000313" key="4">
    <source>
        <dbReference type="Proteomes" id="UP000250434"/>
    </source>
</evidence>
<feature type="transmembrane region" description="Helical" evidence="1">
    <location>
        <begin position="158"/>
        <end position="175"/>
    </location>
</feature>
<feature type="transmembrane region" description="Helical" evidence="1">
    <location>
        <begin position="93"/>
        <end position="110"/>
    </location>
</feature>
<keyword evidence="4" id="KW-1185">Reference proteome</keyword>
<protein>
    <recommendedName>
        <fullName evidence="2">Phosphatidic acid phosphatase type 2/haloperoxidase domain-containing protein</fullName>
    </recommendedName>
</protein>
<sequence>MGFMQVSLVLENSLGPAGAPAEKVHAYPAWHRRGRRIAALPLLGALGCVLAFAYTYWFFVLTPSGQRIENNALLAGRPSTTDSIAGLLRDVDFVPVLGVTAVVLPLLALARRRYALAGGALVTLLGSLAAAQFLKLAVLPRPRLGDSDGAPGHNSFPSGHVTAAMAVLLATMLVLPRRYRWWAAIPGALGVAWVAASTVVLGWHRLSDTLGAFFLVSALCCLAITFRGQKPRRSFGAQVTALLVPVLVAGTGYLATSAGAEGGGVLVMAVVLAALSSMVMVALVTWLMLGERVQRP</sequence>
<dbReference type="EMBL" id="CP015163">
    <property type="protein sequence ID" value="AXB45779.1"/>
    <property type="molecule type" value="Genomic_DNA"/>
</dbReference>
<dbReference type="OrthoDB" id="3240395at2"/>
<dbReference type="InterPro" id="IPR000326">
    <property type="entry name" value="PAP2/HPO"/>
</dbReference>
<feature type="transmembrane region" description="Helical" evidence="1">
    <location>
        <begin position="182"/>
        <end position="203"/>
    </location>
</feature>
<dbReference type="Proteomes" id="UP000250434">
    <property type="component" value="Chromosome"/>
</dbReference>
<feature type="transmembrane region" description="Helical" evidence="1">
    <location>
        <begin position="266"/>
        <end position="289"/>
    </location>
</feature>
<organism evidence="3 4">
    <name type="scientific">Amycolatopsis albispora</name>
    <dbReference type="NCBI Taxonomy" id="1804986"/>
    <lineage>
        <taxon>Bacteria</taxon>
        <taxon>Bacillati</taxon>
        <taxon>Actinomycetota</taxon>
        <taxon>Actinomycetes</taxon>
        <taxon>Pseudonocardiales</taxon>
        <taxon>Pseudonocardiaceae</taxon>
        <taxon>Amycolatopsis</taxon>
    </lineage>
</organism>